<feature type="transmembrane region" description="Helical" evidence="8">
    <location>
        <begin position="103"/>
        <end position="122"/>
    </location>
</feature>
<dbReference type="InterPro" id="IPR020846">
    <property type="entry name" value="MFS_dom"/>
</dbReference>
<feature type="domain" description="Major facilitator superfamily (MFS) profile" evidence="9">
    <location>
        <begin position="46"/>
        <end position="477"/>
    </location>
</feature>
<feature type="transmembrane region" description="Helical" evidence="8">
    <location>
        <begin position="285"/>
        <end position="306"/>
    </location>
</feature>
<keyword evidence="5 8" id="KW-0472">Membrane</keyword>
<evidence type="ECO:0000313" key="11">
    <source>
        <dbReference type="Proteomes" id="UP001497512"/>
    </source>
</evidence>
<dbReference type="InterPro" id="IPR036259">
    <property type="entry name" value="MFS_trans_sf"/>
</dbReference>
<feature type="transmembrane region" description="Helical" evidence="8">
    <location>
        <begin position="129"/>
        <end position="150"/>
    </location>
</feature>
<feature type="transmembrane region" description="Helical" evidence="8">
    <location>
        <begin position="322"/>
        <end position="346"/>
    </location>
</feature>
<accession>A0ABP0TWK0</accession>
<evidence type="ECO:0000256" key="1">
    <source>
        <dbReference type="ARBA" id="ARBA00004141"/>
    </source>
</evidence>
<gene>
    <name evidence="10" type="ORF">CSSPTR1EN2_LOCUS8575</name>
</gene>
<feature type="transmembrane region" description="Helical" evidence="8">
    <location>
        <begin position="449"/>
        <end position="469"/>
    </location>
</feature>
<dbReference type="PROSITE" id="PS50850">
    <property type="entry name" value="MFS"/>
    <property type="match status" value="1"/>
</dbReference>
<comment type="similarity">
    <text evidence="6">Belongs to the major facilitator superfamily. Spinster (TC 2.A.1.49) family.</text>
</comment>
<evidence type="ECO:0000256" key="5">
    <source>
        <dbReference type="ARBA" id="ARBA00023136"/>
    </source>
</evidence>
<dbReference type="InterPro" id="IPR011701">
    <property type="entry name" value="MFS"/>
</dbReference>
<feature type="transmembrane region" description="Helical" evidence="8">
    <location>
        <begin position="379"/>
        <end position="401"/>
    </location>
</feature>
<keyword evidence="3 8" id="KW-0812">Transmembrane</keyword>
<feature type="transmembrane region" description="Helical" evidence="8">
    <location>
        <begin position="219"/>
        <end position="237"/>
    </location>
</feature>
<dbReference type="InterPro" id="IPR044770">
    <property type="entry name" value="MFS_spinster-like"/>
</dbReference>
<keyword evidence="11" id="KW-1185">Reference proteome</keyword>
<evidence type="ECO:0000256" key="4">
    <source>
        <dbReference type="ARBA" id="ARBA00022989"/>
    </source>
</evidence>
<feature type="transmembrane region" description="Helical" evidence="8">
    <location>
        <begin position="353"/>
        <end position="373"/>
    </location>
</feature>
<feature type="region of interest" description="Disordered" evidence="7">
    <location>
        <begin position="479"/>
        <end position="499"/>
    </location>
</feature>
<sequence>MAMAEPTATAMPTVHTATTMESSLLVDGGERSNINEQPRWFTPTRLLTLFCLINMLNYLDRGVIASNGVNGAPGDPGCLEHEACFSGSGIQGDFKLSYFQDGVLSSAFMVGLVVASPIFANLSKKFNPFRLIGIGLSVWTFATAGCGFSVDFWSITSFRMLVGVGEASFISLAAPFIDDVAPPAQSSAWLALFYMCIPVGIALGYVFGGVVGGSLGWRSAFWIESLLMLPFAIFGFMSKRIHLKGATQRFLCSLVPVAYRSRSFGVASEVKGLLDDCKKLAMNRLYLMNVLGYITFNFVLGAYAYWGPKAGQAIYSMENADLVFGVVTILSGILGTVVGGIFLDYLGSTIRNGFKLLAVSTALGATMCLFAFLSTSLAVFIPLFAIGEFFLFATQGPVNFVTLRCVTPVLRPLSMAMSTVVIHVFGDVPSAPIVGAFQDWLQNWRLTTLGLTCIFFLATAIWASGIAIAPRNGDRGIEVTPDLHQPGSKSQEAPLLTNE</sequence>
<dbReference type="EMBL" id="OZ019907">
    <property type="protein sequence ID" value="CAK9206891.1"/>
    <property type="molecule type" value="Genomic_DNA"/>
</dbReference>
<evidence type="ECO:0000259" key="9">
    <source>
        <dbReference type="PROSITE" id="PS50850"/>
    </source>
</evidence>
<reference evidence="10" key="1">
    <citation type="submission" date="2024-02" db="EMBL/GenBank/DDBJ databases">
        <authorList>
            <consortium name="ELIXIR-Norway"/>
            <consortium name="Elixir Norway"/>
        </authorList>
    </citation>
    <scope>NUCLEOTIDE SEQUENCE</scope>
</reference>
<evidence type="ECO:0000256" key="3">
    <source>
        <dbReference type="ARBA" id="ARBA00022692"/>
    </source>
</evidence>
<dbReference type="PANTHER" id="PTHR23505:SF79">
    <property type="entry name" value="PROTEIN SPINSTER"/>
    <property type="match status" value="1"/>
</dbReference>
<comment type="subcellular location">
    <subcellularLocation>
        <location evidence="1">Membrane</location>
        <topology evidence="1">Multi-pass membrane protein</topology>
    </subcellularLocation>
</comment>
<organism evidence="10 11">
    <name type="scientific">Sphagnum troendelagicum</name>
    <dbReference type="NCBI Taxonomy" id="128251"/>
    <lineage>
        <taxon>Eukaryota</taxon>
        <taxon>Viridiplantae</taxon>
        <taxon>Streptophyta</taxon>
        <taxon>Embryophyta</taxon>
        <taxon>Bryophyta</taxon>
        <taxon>Sphagnophytina</taxon>
        <taxon>Sphagnopsida</taxon>
        <taxon>Sphagnales</taxon>
        <taxon>Sphagnaceae</taxon>
        <taxon>Sphagnum</taxon>
    </lineage>
</organism>
<protein>
    <recommendedName>
        <fullName evidence="9">Major facilitator superfamily (MFS) profile domain-containing protein</fullName>
    </recommendedName>
</protein>
<name>A0ABP0TWK0_9BRYO</name>
<feature type="transmembrane region" description="Helical" evidence="8">
    <location>
        <begin position="413"/>
        <end position="437"/>
    </location>
</feature>
<evidence type="ECO:0000256" key="8">
    <source>
        <dbReference type="SAM" id="Phobius"/>
    </source>
</evidence>
<keyword evidence="4 8" id="KW-1133">Transmembrane helix</keyword>
<evidence type="ECO:0000256" key="7">
    <source>
        <dbReference type="SAM" id="MobiDB-lite"/>
    </source>
</evidence>
<dbReference type="Gene3D" id="1.20.1250.20">
    <property type="entry name" value="MFS general substrate transporter like domains"/>
    <property type="match status" value="1"/>
</dbReference>
<dbReference type="SUPFAM" id="SSF103473">
    <property type="entry name" value="MFS general substrate transporter"/>
    <property type="match status" value="1"/>
</dbReference>
<dbReference type="Pfam" id="PF07690">
    <property type="entry name" value="MFS_1"/>
    <property type="match status" value="1"/>
</dbReference>
<proteinExistence type="inferred from homology"/>
<dbReference type="Proteomes" id="UP001497512">
    <property type="component" value="Chromosome 15"/>
</dbReference>
<evidence type="ECO:0000256" key="2">
    <source>
        <dbReference type="ARBA" id="ARBA00022448"/>
    </source>
</evidence>
<feature type="compositionally biased region" description="Polar residues" evidence="7">
    <location>
        <begin position="487"/>
        <end position="499"/>
    </location>
</feature>
<feature type="transmembrane region" description="Helical" evidence="8">
    <location>
        <begin position="156"/>
        <end position="177"/>
    </location>
</feature>
<dbReference type="CDD" id="cd17328">
    <property type="entry name" value="MFS_spinster_like"/>
    <property type="match status" value="1"/>
</dbReference>
<keyword evidence="2" id="KW-0813">Transport</keyword>
<dbReference type="PANTHER" id="PTHR23505">
    <property type="entry name" value="SPINSTER"/>
    <property type="match status" value="1"/>
</dbReference>
<evidence type="ECO:0000256" key="6">
    <source>
        <dbReference type="ARBA" id="ARBA00024338"/>
    </source>
</evidence>
<feature type="transmembrane region" description="Helical" evidence="8">
    <location>
        <begin position="189"/>
        <end position="207"/>
    </location>
</feature>
<evidence type="ECO:0000313" key="10">
    <source>
        <dbReference type="EMBL" id="CAK9206891.1"/>
    </source>
</evidence>